<organism evidence="1 2">
    <name type="scientific">Salinivibrio kushneri</name>
    <dbReference type="NCBI Taxonomy" id="1908198"/>
    <lineage>
        <taxon>Bacteria</taxon>
        <taxon>Pseudomonadati</taxon>
        <taxon>Pseudomonadota</taxon>
        <taxon>Gammaproteobacteria</taxon>
        <taxon>Vibrionales</taxon>
        <taxon>Vibrionaceae</taxon>
        <taxon>Salinivibrio</taxon>
    </lineage>
</organism>
<reference evidence="1 2" key="1">
    <citation type="journal article" date="2017" name="Genome Announc.">
        <title>Draft Genome Sequences of Salinivibrio proteolyticus, Salinivibrio sharmensis, Salinivibrio siamensis, Salinivibrio costicola subsp. alcaliphilus, Salinivibrio costicola subsp. vallismortis, and 29 New Isolates Belonging to the Genus Salinivibrio.</title>
        <authorList>
            <person name="Lopez-Hermoso C."/>
            <person name="de la Haba R.R."/>
            <person name="Sanchez-Porro C."/>
            <person name="Bayliss S.C."/>
            <person name="Feil E.J."/>
            <person name="Ventosa A."/>
        </authorList>
    </citation>
    <scope>NUCLEOTIDE SEQUENCE [LARGE SCALE GENOMIC DNA]</scope>
    <source>
        <strain evidence="1 2">AL184</strain>
    </source>
</reference>
<comment type="caution">
    <text evidence="1">The sequence shown here is derived from an EMBL/GenBank/DDBJ whole genome shotgun (WGS) entry which is preliminary data.</text>
</comment>
<dbReference type="EMBL" id="MUEK01000009">
    <property type="protein sequence ID" value="OOE39350.1"/>
    <property type="molecule type" value="Genomic_DNA"/>
</dbReference>
<name>A0AB36JWE2_9GAMM</name>
<sequence>MVGNEQVAVHSVWIGGEVALDNPIDQRPILSEVNEIFLVIKKSIINGLWIYSLDEKLDMYFKTSTYDVFILW</sequence>
<proteinExistence type="predicted"/>
<dbReference type="AlphaFoldDB" id="A0AB36JWE2"/>
<gene>
    <name evidence="1" type="ORF">BZG00_10715</name>
</gene>
<dbReference type="Proteomes" id="UP000189021">
    <property type="component" value="Unassembled WGS sequence"/>
</dbReference>
<evidence type="ECO:0000313" key="1">
    <source>
        <dbReference type="EMBL" id="OOE39350.1"/>
    </source>
</evidence>
<protein>
    <submittedName>
        <fullName evidence="1">Uncharacterized protein</fullName>
    </submittedName>
</protein>
<evidence type="ECO:0000313" key="2">
    <source>
        <dbReference type="Proteomes" id="UP000189021"/>
    </source>
</evidence>
<keyword evidence="2" id="KW-1185">Reference proteome</keyword>
<accession>A0AB36JWE2</accession>